<evidence type="ECO:0000256" key="5">
    <source>
        <dbReference type="ARBA" id="ARBA00023163"/>
    </source>
</evidence>
<dbReference type="GO" id="GO:0003677">
    <property type="term" value="F:DNA binding"/>
    <property type="evidence" value="ECO:0007669"/>
    <property type="project" value="UniProtKB-KW"/>
</dbReference>
<dbReference type="SUPFAM" id="SSF88659">
    <property type="entry name" value="Sigma3 and sigma4 domains of RNA polymerase sigma factors"/>
    <property type="match status" value="1"/>
</dbReference>
<name>A0A1B1A5B9_9RHOB</name>
<proteinExistence type="inferred from homology"/>
<dbReference type="NCBIfam" id="NF009198">
    <property type="entry name" value="PRK12546.1"/>
    <property type="match status" value="1"/>
</dbReference>
<dbReference type="GO" id="GO:0016987">
    <property type="term" value="F:sigma factor activity"/>
    <property type="evidence" value="ECO:0007669"/>
    <property type="project" value="UniProtKB-KW"/>
</dbReference>
<evidence type="ECO:0000256" key="4">
    <source>
        <dbReference type="ARBA" id="ARBA00023125"/>
    </source>
</evidence>
<evidence type="ECO:0000256" key="3">
    <source>
        <dbReference type="ARBA" id="ARBA00023082"/>
    </source>
</evidence>
<dbReference type="InterPro" id="IPR000838">
    <property type="entry name" value="RNA_pol_sigma70_ECF_CS"/>
</dbReference>
<dbReference type="GeneID" id="28250831"/>
<dbReference type="InterPro" id="IPR013324">
    <property type="entry name" value="RNA_pol_sigma_r3/r4-like"/>
</dbReference>
<sequence length="185" mass="20438">MDRQGAKAELTSHMKVLRAFAMSLTRNHAAADDLVQDTILKAWTNLDKFQEGTNMRAWLFTILRNTFYSGRRKAMREVEDSTGSITESISVKPAHDGRLQLAEFRRALSELPAEQREVLTLIGVLQYSYEEAAEVCGVKVGTVKSRLNRGREALSIKMQLKADEQLELTDAATHAVVAASGGTAA</sequence>
<dbReference type="Gene3D" id="1.10.10.10">
    <property type="entry name" value="Winged helix-like DNA-binding domain superfamily/Winged helix DNA-binding domain"/>
    <property type="match status" value="1"/>
</dbReference>
<dbReference type="InterPro" id="IPR036388">
    <property type="entry name" value="WH-like_DNA-bd_sf"/>
</dbReference>
<dbReference type="InterPro" id="IPR014284">
    <property type="entry name" value="RNA_pol_sigma-70_dom"/>
</dbReference>
<protein>
    <recommendedName>
        <fullName evidence="6">RNA polymerase sigma factor</fullName>
    </recommendedName>
</protein>
<evidence type="ECO:0000256" key="2">
    <source>
        <dbReference type="ARBA" id="ARBA00023015"/>
    </source>
</evidence>
<dbReference type="PANTHER" id="PTHR43133:SF25">
    <property type="entry name" value="RNA POLYMERASE SIGMA FACTOR RFAY-RELATED"/>
    <property type="match status" value="1"/>
</dbReference>
<dbReference type="RefSeq" id="WP_005622782.1">
    <property type="nucleotide sequence ID" value="NZ_CP015230.1"/>
</dbReference>
<dbReference type="KEGG" id="rmb:K529_013315"/>
<keyword evidence="2 6" id="KW-0805">Transcription regulation</keyword>
<dbReference type="PROSITE" id="PS01063">
    <property type="entry name" value="SIGMA70_ECF"/>
    <property type="match status" value="1"/>
</dbReference>
<dbReference type="InterPro" id="IPR039425">
    <property type="entry name" value="RNA_pol_sigma-70-like"/>
</dbReference>
<dbReference type="AlphaFoldDB" id="A0A1B1A5B9"/>
<dbReference type="SUPFAM" id="SSF88946">
    <property type="entry name" value="Sigma2 domain of RNA polymerase sigma factors"/>
    <property type="match status" value="1"/>
</dbReference>
<evidence type="ECO:0000256" key="6">
    <source>
        <dbReference type="RuleBase" id="RU000716"/>
    </source>
</evidence>
<keyword evidence="3 6" id="KW-0731">Sigma factor</keyword>
<dbReference type="STRING" id="1265309.K529_013315"/>
<reference evidence="9 10" key="1">
    <citation type="journal article" date="2016" name="ISME J.">
        <title>Global occurrence and heterogeneity of the Roseobacter-clade species Ruegeria mobilis.</title>
        <authorList>
            <person name="Sonnenschein E."/>
            <person name="Gram L."/>
        </authorList>
    </citation>
    <scope>NUCLEOTIDE SEQUENCE [LARGE SCALE GENOMIC DNA]</scope>
    <source>
        <strain evidence="9 10">F1926</strain>
    </source>
</reference>
<dbReference type="GO" id="GO:0006352">
    <property type="term" value="P:DNA-templated transcription initiation"/>
    <property type="evidence" value="ECO:0007669"/>
    <property type="project" value="InterPro"/>
</dbReference>
<dbReference type="InterPro" id="IPR007627">
    <property type="entry name" value="RNA_pol_sigma70_r2"/>
</dbReference>
<dbReference type="Pfam" id="PF08281">
    <property type="entry name" value="Sigma70_r4_2"/>
    <property type="match status" value="1"/>
</dbReference>
<comment type="similarity">
    <text evidence="1 6">Belongs to the sigma-70 factor family. ECF subfamily.</text>
</comment>
<dbReference type="InterPro" id="IPR013325">
    <property type="entry name" value="RNA_pol_sigma_r2"/>
</dbReference>
<dbReference type="Proteomes" id="UP000013243">
    <property type="component" value="Chromosome"/>
</dbReference>
<dbReference type="InterPro" id="IPR013249">
    <property type="entry name" value="RNA_pol_sigma70_r4_t2"/>
</dbReference>
<keyword evidence="4 6" id="KW-0238">DNA-binding</keyword>
<evidence type="ECO:0000256" key="1">
    <source>
        <dbReference type="ARBA" id="ARBA00010641"/>
    </source>
</evidence>
<evidence type="ECO:0000259" key="8">
    <source>
        <dbReference type="Pfam" id="PF08281"/>
    </source>
</evidence>
<feature type="domain" description="RNA polymerase sigma factor 70 region 4 type 2" evidence="8">
    <location>
        <begin position="102"/>
        <end position="154"/>
    </location>
</feature>
<keyword evidence="5 6" id="KW-0804">Transcription</keyword>
<dbReference type="NCBIfam" id="TIGR02937">
    <property type="entry name" value="sigma70-ECF"/>
    <property type="match status" value="1"/>
</dbReference>
<gene>
    <name evidence="9" type="ORF">K529_013315</name>
</gene>
<dbReference type="CDD" id="cd06171">
    <property type="entry name" value="Sigma70_r4"/>
    <property type="match status" value="1"/>
</dbReference>
<accession>A0A1B1A5B9</accession>
<dbReference type="Gene3D" id="1.10.1740.10">
    <property type="match status" value="1"/>
</dbReference>
<dbReference type="PANTHER" id="PTHR43133">
    <property type="entry name" value="RNA POLYMERASE ECF-TYPE SIGMA FACTO"/>
    <property type="match status" value="1"/>
</dbReference>
<dbReference type="EMBL" id="CP015230">
    <property type="protein sequence ID" value="ANP41752.1"/>
    <property type="molecule type" value="Genomic_DNA"/>
</dbReference>
<dbReference type="OrthoDB" id="9803470at2"/>
<evidence type="ECO:0000313" key="10">
    <source>
        <dbReference type="Proteomes" id="UP000013243"/>
    </source>
</evidence>
<evidence type="ECO:0000313" key="9">
    <source>
        <dbReference type="EMBL" id="ANP41752.1"/>
    </source>
</evidence>
<organism evidence="9 10">
    <name type="scientific">Tritonibacter mobilis F1926</name>
    <dbReference type="NCBI Taxonomy" id="1265309"/>
    <lineage>
        <taxon>Bacteria</taxon>
        <taxon>Pseudomonadati</taxon>
        <taxon>Pseudomonadota</taxon>
        <taxon>Alphaproteobacteria</taxon>
        <taxon>Rhodobacterales</taxon>
        <taxon>Paracoccaceae</taxon>
        <taxon>Tritonibacter</taxon>
    </lineage>
</organism>
<evidence type="ECO:0000259" key="7">
    <source>
        <dbReference type="Pfam" id="PF04542"/>
    </source>
</evidence>
<dbReference type="Pfam" id="PF04542">
    <property type="entry name" value="Sigma70_r2"/>
    <property type="match status" value="1"/>
</dbReference>
<feature type="domain" description="RNA polymerase sigma-70 region 2" evidence="7">
    <location>
        <begin position="11"/>
        <end position="76"/>
    </location>
</feature>